<dbReference type="FunFam" id="3.40.50.1000:FF:000036">
    <property type="entry name" value="HAD family hydrolase"/>
    <property type="match status" value="1"/>
</dbReference>
<dbReference type="GO" id="GO:0046872">
    <property type="term" value="F:metal ion binding"/>
    <property type="evidence" value="ECO:0007669"/>
    <property type="project" value="UniProtKB-KW"/>
</dbReference>
<dbReference type="CDD" id="cd07505">
    <property type="entry name" value="HAD_BPGM-like"/>
    <property type="match status" value="1"/>
</dbReference>
<name>A0A9D1ADX3_9FIRM</name>
<dbReference type="InterPro" id="IPR006439">
    <property type="entry name" value="HAD-SF_hydro_IA"/>
</dbReference>
<dbReference type="PRINTS" id="PR00413">
    <property type="entry name" value="HADHALOGNASE"/>
</dbReference>
<evidence type="ECO:0000313" key="4">
    <source>
        <dbReference type="EMBL" id="HIR14575.1"/>
    </source>
</evidence>
<keyword evidence="2" id="KW-0479">Metal-binding</keyword>
<dbReference type="InterPro" id="IPR023214">
    <property type="entry name" value="HAD_sf"/>
</dbReference>
<dbReference type="InterPro" id="IPR041492">
    <property type="entry name" value="HAD_2"/>
</dbReference>
<reference evidence="4" key="1">
    <citation type="submission" date="2020-10" db="EMBL/GenBank/DDBJ databases">
        <authorList>
            <person name="Gilroy R."/>
        </authorList>
    </citation>
    <scope>NUCLEOTIDE SEQUENCE</scope>
    <source>
        <strain evidence="4">ChiSjej4B22-8148</strain>
    </source>
</reference>
<organism evidence="4 5">
    <name type="scientific">Candidatus Choladousia intestinavium</name>
    <dbReference type="NCBI Taxonomy" id="2840727"/>
    <lineage>
        <taxon>Bacteria</taxon>
        <taxon>Bacillati</taxon>
        <taxon>Bacillota</taxon>
        <taxon>Clostridia</taxon>
        <taxon>Lachnospirales</taxon>
        <taxon>Lachnospiraceae</taxon>
        <taxon>Lachnospiraceae incertae sedis</taxon>
        <taxon>Candidatus Choladousia</taxon>
    </lineage>
</organism>
<evidence type="ECO:0000313" key="5">
    <source>
        <dbReference type="Proteomes" id="UP000886757"/>
    </source>
</evidence>
<gene>
    <name evidence="4" type="ORF">IAB31_11710</name>
</gene>
<dbReference type="NCBIfam" id="TIGR01509">
    <property type="entry name" value="HAD-SF-IA-v3"/>
    <property type="match status" value="1"/>
</dbReference>
<feature type="non-terminal residue" evidence="4">
    <location>
        <position position="1"/>
    </location>
</feature>
<dbReference type="EMBL" id="DVGK01000132">
    <property type="protein sequence ID" value="HIR14575.1"/>
    <property type="molecule type" value="Genomic_DNA"/>
</dbReference>
<comment type="caution">
    <text evidence="4">The sequence shown here is derived from an EMBL/GenBank/DDBJ whole genome shotgun (WGS) entry which is preliminary data.</text>
</comment>
<evidence type="ECO:0000256" key="3">
    <source>
        <dbReference type="ARBA" id="ARBA00022801"/>
    </source>
</evidence>
<protein>
    <submittedName>
        <fullName evidence="4">HAD family phosphatase</fullName>
    </submittedName>
</protein>
<keyword evidence="3" id="KW-0378">Hydrolase</keyword>
<dbReference type="Proteomes" id="UP000886757">
    <property type="component" value="Unassembled WGS sequence"/>
</dbReference>
<dbReference type="GO" id="GO:0016791">
    <property type="term" value="F:phosphatase activity"/>
    <property type="evidence" value="ECO:0007669"/>
    <property type="project" value="TreeGrafter"/>
</dbReference>
<accession>A0A9D1ADX3</accession>
<dbReference type="AlphaFoldDB" id="A0A9D1ADX3"/>
<dbReference type="InterPro" id="IPR036412">
    <property type="entry name" value="HAD-like_sf"/>
</dbReference>
<dbReference type="PANTHER" id="PTHR18901:SF38">
    <property type="entry name" value="PSEUDOURIDINE-5'-PHOSPHATASE"/>
    <property type="match status" value="1"/>
</dbReference>
<proteinExistence type="inferred from homology"/>
<comment type="similarity">
    <text evidence="1">Belongs to the HAD-like hydrolase superfamily. CbbY/CbbZ/Gph/YieH family.</text>
</comment>
<evidence type="ECO:0000256" key="2">
    <source>
        <dbReference type="ARBA" id="ARBA00022723"/>
    </source>
</evidence>
<reference evidence="4" key="2">
    <citation type="journal article" date="2021" name="PeerJ">
        <title>Extensive microbial diversity within the chicken gut microbiome revealed by metagenomics and culture.</title>
        <authorList>
            <person name="Gilroy R."/>
            <person name="Ravi A."/>
            <person name="Getino M."/>
            <person name="Pursley I."/>
            <person name="Horton D.L."/>
            <person name="Alikhan N.F."/>
            <person name="Baker D."/>
            <person name="Gharbi K."/>
            <person name="Hall N."/>
            <person name="Watson M."/>
            <person name="Adriaenssens E.M."/>
            <person name="Foster-Nyarko E."/>
            <person name="Jarju S."/>
            <person name="Secka A."/>
            <person name="Antonio M."/>
            <person name="Oren A."/>
            <person name="Chaudhuri R.R."/>
            <person name="La Ragione R."/>
            <person name="Hildebrand F."/>
            <person name="Pallen M.J."/>
        </authorList>
    </citation>
    <scope>NUCLEOTIDE SEQUENCE</scope>
    <source>
        <strain evidence="4">ChiSjej4B22-8148</strain>
    </source>
</reference>
<dbReference type="Gene3D" id="3.40.50.1000">
    <property type="entry name" value="HAD superfamily/HAD-like"/>
    <property type="match status" value="1"/>
</dbReference>
<dbReference type="Pfam" id="PF13419">
    <property type="entry name" value="HAD_2"/>
    <property type="match status" value="1"/>
</dbReference>
<dbReference type="PANTHER" id="PTHR18901">
    <property type="entry name" value="2-DEOXYGLUCOSE-6-PHOSPHATE PHOSPHATASE 2"/>
    <property type="match status" value="1"/>
</dbReference>
<dbReference type="SUPFAM" id="SSF56784">
    <property type="entry name" value="HAD-like"/>
    <property type="match status" value="1"/>
</dbReference>
<sequence length="149" mass="16658">QEWNQMSYEKYSTQVPLKPGALRFLQAMKKRGVSLGIASSSSRDLIQASLSGNHVGEYFDCITTSCDVSKGKPAPDVYLKTAKELGVRPENCLVFEDVPMGIHAGLNAGMRVCAVEDPFSETQREEIRRLADYYISSYDQVLDHTYEVL</sequence>
<evidence type="ECO:0000256" key="1">
    <source>
        <dbReference type="ARBA" id="ARBA00006171"/>
    </source>
</evidence>